<dbReference type="HOGENOM" id="CLU_1219863_0_0_1"/>
<evidence type="ECO:0000313" key="3">
    <source>
        <dbReference type="Proteomes" id="UP000001194"/>
    </source>
</evidence>
<feature type="region of interest" description="Disordered" evidence="1">
    <location>
        <begin position="205"/>
        <end position="227"/>
    </location>
</feature>
<dbReference type="AlphaFoldDB" id="B0CX38"/>
<protein>
    <submittedName>
        <fullName evidence="2">Predicted protein</fullName>
    </submittedName>
</protein>
<dbReference type="InParanoid" id="B0CX38"/>
<evidence type="ECO:0000313" key="2">
    <source>
        <dbReference type="EMBL" id="EDR13184.1"/>
    </source>
</evidence>
<organism evidence="3">
    <name type="scientific">Laccaria bicolor (strain S238N-H82 / ATCC MYA-4686)</name>
    <name type="common">Bicoloured deceiver</name>
    <name type="synonym">Laccaria laccata var. bicolor</name>
    <dbReference type="NCBI Taxonomy" id="486041"/>
    <lineage>
        <taxon>Eukaryota</taxon>
        <taxon>Fungi</taxon>
        <taxon>Dikarya</taxon>
        <taxon>Basidiomycota</taxon>
        <taxon>Agaricomycotina</taxon>
        <taxon>Agaricomycetes</taxon>
        <taxon>Agaricomycetidae</taxon>
        <taxon>Agaricales</taxon>
        <taxon>Agaricineae</taxon>
        <taxon>Hydnangiaceae</taxon>
        <taxon>Laccaria</taxon>
    </lineage>
</organism>
<dbReference type="Proteomes" id="UP000001194">
    <property type="component" value="Unassembled WGS sequence"/>
</dbReference>
<sequence length="227" mass="24011">MVGSVVPTGPGHIQAGDGNRWGPASSLLGAQNEIHDLGQFQQGQFIIRLVGRHTEPLLKKIWVAEPALMGSTYTSAHQQAPSTMACLYGQGAQCCWGKVTNTCGCLSIVHVTINSDNSGTCKLTGLVPDWQTKASILASAKGPCSKTASHSKPMTNEASNANLFDFGGLDDDDTDVMQPSLAGSTLQCPTYSCRNSVIPVEFQRNPEESAGIPQESNGITLDSSELM</sequence>
<dbReference type="RefSeq" id="XP_001875682.1">
    <property type="nucleotide sequence ID" value="XM_001875647.1"/>
</dbReference>
<accession>B0CX38</accession>
<feature type="compositionally biased region" description="Polar residues" evidence="1">
    <location>
        <begin position="214"/>
        <end position="227"/>
    </location>
</feature>
<name>B0CX38_LACBS</name>
<gene>
    <name evidence="2" type="ORF">LACBIDRAFT_322665</name>
</gene>
<evidence type="ECO:0000256" key="1">
    <source>
        <dbReference type="SAM" id="MobiDB-lite"/>
    </source>
</evidence>
<keyword evidence="3" id="KW-1185">Reference proteome</keyword>
<dbReference type="EMBL" id="DS547093">
    <property type="protein sequence ID" value="EDR13184.1"/>
    <property type="molecule type" value="Genomic_DNA"/>
</dbReference>
<reference evidence="2 3" key="1">
    <citation type="journal article" date="2008" name="Nature">
        <title>The genome of Laccaria bicolor provides insights into mycorrhizal symbiosis.</title>
        <authorList>
            <person name="Martin F."/>
            <person name="Aerts A."/>
            <person name="Ahren D."/>
            <person name="Brun A."/>
            <person name="Danchin E.G.J."/>
            <person name="Duchaussoy F."/>
            <person name="Gibon J."/>
            <person name="Kohler A."/>
            <person name="Lindquist E."/>
            <person name="Pereda V."/>
            <person name="Salamov A."/>
            <person name="Shapiro H.J."/>
            <person name="Wuyts J."/>
            <person name="Blaudez D."/>
            <person name="Buee M."/>
            <person name="Brokstein P."/>
            <person name="Canbaeck B."/>
            <person name="Cohen D."/>
            <person name="Courty P.E."/>
            <person name="Coutinho P.M."/>
            <person name="Delaruelle C."/>
            <person name="Detter J.C."/>
            <person name="Deveau A."/>
            <person name="DiFazio S."/>
            <person name="Duplessis S."/>
            <person name="Fraissinet-Tachet L."/>
            <person name="Lucic E."/>
            <person name="Frey-Klett P."/>
            <person name="Fourrey C."/>
            <person name="Feussner I."/>
            <person name="Gay G."/>
            <person name="Grimwood J."/>
            <person name="Hoegger P.J."/>
            <person name="Jain P."/>
            <person name="Kilaru S."/>
            <person name="Labbe J."/>
            <person name="Lin Y.C."/>
            <person name="Legue V."/>
            <person name="Le Tacon F."/>
            <person name="Marmeisse R."/>
            <person name="Melayah D."/>
            <person name="Montanini B."/>
            <person name="Muratet M."/>
            <person name="Nehls U."/>
            <person name="Niculita-Hirzel H."/>
            <person name="Oudot-Le Secq M.P."/>
            <person name="Peter M."/>
            <person name="Quesneville H."/>
            <person name="Rajashekar B."/>
            <person name="Reich M."/>
            <person name="Rouhier N."/>
            <person name="Schmutz J."/>
            <person name="Yin T."/>
            <person name="Chalot M."/>
            <person name="Henrissat B."/>
            <person name="Kuees U."/>
            <person name="Lucas S."/>
            <person name="Van de Peer Y."/>
            <person name="Podila G.K."/>
            <person name="Polle A."/>
            <person name="Pukkila P.J."/>
            <person name="Richardson P.M."/>
            <person name="Rouze P."/>
            <person name="Sanders I.R."/>
            <person name="Stajich J.E."/>
            <person name="Tunlid A."/>
            <person name="Tuskan G."/>
            <person name="Grigoriev I.V."/>
        </authorList>
    </citation>
    <scope>NUCLEOTIDE SEQUENCE [LARGE SCALE GENOMIC DNA]</scope>
    <source>
        <strain evidence="3">S238N-H82 / ATCC MYA-4686</strain>
    </source>
</reference>
<dbReference type="GeneID" id="6071886"/>
<dbReference type="KEGG" id="lbc:LACBIDRAFT_322665"/>
<proteinExistence type="predicted"/>